<organism evidence="6 7">
    <name type="scientific">Acropora cervicornis</name>
    <name type="common">Staghorn coral</name>
    <dbReference type="NCBI Taxonomy" id="6130"/>
    <lineage>
        <taxon>Eukaryota</taxon>
        <taxon>Metazoa</taxon>
        <taxon>Cnidaria</taxon>
        <taxon>Anthozoa</taxon>
        <taxon>Hexacorallia</taxon>
        <taxon>Scleractinia</taxon>
        <taxon>Astrocoeniina</taxon>
        <taxon>Acroporidae</taxon>
        <taxon>Acropora</taxon>
    </lineage>
</organism>
<evidence type="ECO:0008006" key="8">
    <source>
        <dbReference type="Google" id="ProtNLM"/>
    </source>
</evidence>
<feature type="domain" description="Apple" evidence="5">
    <location>
        <begin position="30"/>
        <end position="115"/>
    </location>
</feature>
<comment type="caution">
    <text evidence="1">Lacks conserved residue(s) required for the propagation of feature annotation.</text>
</comment>
<feature type="domain" description="EGF-like" evidence="4">
    <location>
        <begin position="134"/>
        <end position="174"/>
    </location>
</feature>
<dbReference type="InterPro" id="IPR003609">
    <property type="entry name" value="Pan_app"/>
</dbReference>
<dbReference type="Gene3D" id="2.10.25.10">
    <property type="entry name" value="Laminin"/>
    <property type="match status" value="1"/>
</dbReference>
<dbReference type="Proteomes" id="UP001249851">
    <property type="component" value="Unassembled WGS sequence"/>
</dbReference>
<feature type="disulfide bond" evidence="1">
    <location>
        <begin position="164"/>
        <end position="173"/>
    </location>
</feature>
<feature type="signal peptide" evidence="3">
    <location>
        <begin position="1"/>
        <end position="23"/>
    </location>
</feature>
<dbReference type="SMART" id="SM00473">
    <property type="entry name" value="PAN_AP"/>
    <property type="match status" value="1"/>
</dbReference>
<name>A0AAD9QZG2_ACRCE</name>
<reference evidence="6" key="1">
    <citation type="journal article" date="2023" name="G3 (Bethesda)">
        <title>Whole genome assembly and annotation of the endangered Caribbean coral Acropora cervicornis.</title>
        <authorList>
            <person name="Selwyn J.D."/>
            <person name="Vollmer S.V."/>
        </authorList>
    </citation>
    <scope>NUCLEOTIDE SEQUENCE</scope>
    <source>
        <strain evidence="6">K2</strain>
    </source>
</reference>
<accession>A0AAD9QZG2</accession>
<dbReference type="EMBL" id="JARQWQ010000008">
    <property type="protein sequence ID" value="KAK2570294.1"/>
    <property type="molecule type" value="Genomic_DNA"/>
</dbReference>
<dbReference type="SUPFAM" id="SSF57414">
    <property type="entry name" value="Hairpin loop containing domain-like"/>
    <property type="match status" value="1"/>
</dbReference>
<evidence type="ECO:0000259" key="4">
    <source>
        <dbReference type="PROSITE" id="PS50026"/>
    </source>
</evidence>
<keyword evidence="3" id="KW-0732">Signal</keyword>
<evidence type="ECO:0000256" key="2">
    <source>
        <dbReference type="SAM" id="MobiDB-lite"/>
    </source>
</evidence>
<dbReference type="SUPFAM" id="SSF57196">
    <property type="entry name" value="EGF/Laminin"/>
    <property type="match status" value="1"/>
</dbReference>
<gene>
    <name evidence="6" type="ORF">P5673_005082</name>
</gene>
<sequence length="216" mass="24539">MPRLCKFLVSLVLLIFLIRRGIGHCAQEMCEQKSLNLATDTKCNLFLRGYVLETSSFSSWKDCYLFCMRNCQCLSFNFYESSNKTLNCELNEANTKIVPEALVRKEGVTYYEPVRTYPGLEESPQQLCSERFCNNRCCATTPCQHGGTCSEVCEVNKRRFRCTCASRYTGHRCQFEVTQSQLTALPVAETPSPPPQVTQPPLSPPQETQLSDASRR</sequence>
<keyword evidence="1" id="KW-1015">Disulfide bond</keyword>
<feature type="compositionally biased region" description="Polar residues" evidence="2">
    <location>
        <begin position="207"/>
        <end position="216"/>
    </location>
</feature>
<dbReference type="Pfam" id="PF00008">
    <property type="entry name" value="EGF"/>
    <property type="match status" value="1"/>
</dbReference>
<evidence type="ECO:0000256" key="3">
    <source>
        <dbReference type="SAM" id="SignalP"/>
    </source>
</evidence>
<dbReference type="PROSITE" id="PS00022">
    <property type="entry name" value="EGF_1"/>
    <property type="match status" value="1"/>
</dbReference>
<protein>
    <recommendedName>
        <fullName evidence="8">EGF-like domain-containing protein</fullName>
    </recommendedName>
</protein>
<feature type="chain" id="PRO_5042082351" description="EGF-like domain-containing protein" evidence="3">
    <location>
        <begin position="24"/>
        <end position="216"/>
    </location>
</feature>
<dbReference type="CDD" id="cd00054">
    <property type="entry name" value="EGF_CA"/>
    <property type="match status" value="1"/>
</dbReference>
<proteinExistence type="predicted"/>
<dbReference type="PROSITE" id="PS50026">
    <property type="entry name" value="EGF_3"/>
    <property type="match status" value="1"/>
</dbReference>
<evidence type="ECO:0000313" key="6">
    <source>
        <dbReference type="EMBL" id="KAK2570294.1"/>
    </source>
</evidence>
<dbReference type="PROSITE" id="PS50948">
    <property type="entry name" value="PAN"/>
    <property type="match status" value="1"/>
</dbReference>
<keyword evidence="1" id="KW-0245">EGF-like domain</keyword>
<feature type="region of interest" description="Disordered" evidence="2">
    <location>
        <begin position="187"/>
        <end position="216"/>
    </location>
</feature>
<reference evidence="6" key="2">
    <citation type="journal article" date="2023" name="Science">
        <title>Genomic signatures of disease resistance in endangered staghorn corals.</title>
        <authorList>
            <person name="Vollmer S.V."/>
            <person name="Selwyn J.D."/>
            <person name="Despard B.A."/>
            <person name="Roesel C.L."/>
        </authorList>
    </citation>
    <scope>NUCLEOTIDE SEQUENCE</scope>
    <source>
        <strain evidence="6">K2</strain>
    </source>
</reference>
<dbReference type="InterPro" id="IPR000742">
    <property type="entry name" value="EGF"/>
</dbReference>
<comment type="caution">
    <text evidence="6">The sequence shown here is derived from an EMBL/GenBank/DDBJ whole genome shotgun (WGS) entry which is preliminary data.</text>
</comment>
<dbReference type="AlphaFoldDB" id="A0AAD9QZG2"/>
<dbReference type="Pfam" id="PF00024">
    <property type="entry name" value="PAN_1"/>
    <property type="match status" value="1"/>
</dbReference>
<keyword evidence="7" id="KW-1185">Reference proteome</keyword>
<evidence type="ECO:0000259" key="5">
    <source>
        <dbReference type="PROSITE" id="PS50948"/>
    </source>
</evidence>
<evidence type="ECO:0000256" key="1">
    <source>
        <dbReference type="PROSITE-ProRule" id="PRU00076"/>
    </source>
</evidence>
<evidence type="ECO:0000313" key="7">
    <source>
        <dbReference type="Proteomes" id="UP001249851"/>
    </source>
</evidence>
<feature type="compositionally biased region" description="Pro residues" evidence="2">
    <location>
        <begin position="191"/>
        <end position="204"/>
    </location>
</feature>